<evidence type="ECO:0000313" key="2">
    <source>
        <dbReference type="Proteomes" id="UP001139981"/>
    </source>
</evidence>
<sequence length="235" mass="25516">MSQHMYVPISPLEQRREQSQAKSARGVVAPLSNTWALREEDEDEHVRRNGARATSVLGGSVVGGRLGLRNGLAPRVPRRSMSYSAHSHREAVELSIQEAGPRRANPAQLKPQVSQHSQVSNPLPAAQSLHLPESCDTSNSGDEDVGRDMTSDDGHVALPELAVDNSGSASSIVVEAETEPVGQAPETHWPLLKVPDDSKTDADHWRHELALVANNLVEWLDAMESEIVALEQTQA</sequence>
<dbReference type="Proteomes" id="UP001139981">
    <property type="component" value="Unassembled WGS sequence"/>
</dbReference>
<keyword evidence="2" id="KW-1185">Reference proteome</keyword>
<comment type="caution">
    <text evidence="1">The sequence shown here is derived from an EMBL/GenBank/DDBJ whole genome shotgun (WGS) entry which is preliminary data.</text>
</comment>
<protein>
    <submittedName>
        <fullName evidence="1">Uncharacterized protein</fullName>
    </submittedName>
</protein>
<name>A0ACC1M2L3_9FUNG</name>
<evidence type="ECO:0000313" key="1">
    <source>
        <dbReference type="EMBL" id="KAJ2893282.1"/>
    </source>
</evidence>
<proteinExistence type="predicted"/>
<organism evidence="1 2">
    <name type="scientific">Coemansia aciculifera</name>
    <dbReference type="NCBI Taxonomy" id="417176"/>
    <lineage>
        <taxon>Eukaryota</taxon>
        <taxon>Fungi</taxon>
        <taxon>Fungi incertae sedis</taxon>
        <taxon>Zoopagomycota</taxon>
        <taxon>Kickxellomycotina</taxon>
        <taxon>Kickxellomycetes</taxon>
        <taxon>Kickxellales</taxon>
        <taxon>Kickxellaceae</taxon>
        <taxon>Coemansia</taxon>
    </lineage>
</organism>
<gene>
    <name evidence="1" type="ORF">IWW38_002916</name>
</gene>
<accession>A0ACC1M2L3</accession>
<reference evidence="1" key="1">
    <citation type="submission" date="2022-07" db="EMBL/GenBank/DDBJ databases">
        <title>Phylogenomic reconstructions and comparative analyses of Kickxellomycotina fungi.</title>
        <authorList>
            <person name="Reynolds N.K."/>
            <person name="Stajich J.E."/>
            <person name="Barry K."/>
            <person name="Grigoriev I.V."/>
            <person name="Crous P."/>
            <person name="Smith M.E."/>
        </authorList>
    </citation>
    <scope>NUCLEOTIDE SEQUENCE</scope>
    <source>
        <strain evidence="1">CBS 190363</strain>
    </source>
</reference>
<dbReference type="EMBL" id="JANBVB010000569">
    <property type="protein sequence ID" value="KAJ2893282.1"/>
    <property type="molecule type" value="Genomic_DNA"/>
</dbReference>